<dbReference type="Proteomes" id="UP000825935">
    <property type="component" value="Chromosome 22"/>
</dbReference>
<organism evidence="1 2">
    <name type="scientific">Ceratopteris richardii</name>
    <name type="common">Triangle waterfern</name>
    <dbReference type="NCBI Taxonomy" id="49495"/>
    <lineage>
        <taxon>Eukaryota</taxon>
        <taxon>Viridiplantae</taxon>
        <taxon>Streptophyta</taxon>
        <taxon>Embryophyta</taxon>
        <taxon>Tracheophyta</taxon>
        <taxon>Polypodiopsida</taxon>
        <taxon>Polypodiidae</taxon>
        <taxon>Polypodiales</taxon>
        <taxon>Pteridineae</taxon>
        <taxon>Pteridaceae</taxon>
        <taxon>Parkerioideae</taxon>
        <taxon>Ceratopteris</taxon>
    </lineage>
</organism>
<sequence>MVVLQKKSTGAGGHRAVSFRVLFLFCSSTILVVVRKLTCCGALPCVLYNYPRSSRFSICTFHCASCSSIKDTYSKQFEESG</sequence>
<gene>
    <name evidence="1" type="ORF">KP509_22G035700</name>
</gene>
<proteinExistence type="predicted"/>
<accession>A0A8T2S766</accession>
<evidence type="ECO:0000313" key="1">
    <source>
        <dbReference type="EMBL" id="KAH7306879.1"/>
    </source>
</evidence>
<dbReference type="EMBL" id="CM035427">
    <property type="protein sequence ID" value="KAH7306879.1"/>
    <property type="molecule type" value="Genomic_DNA"/>
</dbReference>
<comment type="caution">
    <text evidence="1">The sequence shown here is derived from an EMBL/GenBank/DDBJ whole genome shotgun (WGS) entry which is preliminary data.</text>
</comment>
<dbReference type="AlphaFoldDB" id="A0A8T2S766"/>
<keyword evidence="2" id="KW-1185">Reference proteome</keyword>
<protein>
    <submittedName>
        <fullName evidence="1">Uncharacterized protein</fullName>
    </submittedName>
</protein>
<name>A0A8T2S766_CERRI</name>
<reference evidence="1" key="1">
    <citation type="submission" date="2021-08" db="EMBL/GenBank/DDBJ databases">
        <title>WGS assembly of Ceratopteris richardii.</title>
        <authorList>
            <person name="Marchant D.B."/>
            <person name="Chen G."/>
            <person name="Jenkins J."/>
            <person name="Shu S."/>
            <person name="Leebens-Mack J."/>
            <person name="Grimwood J."/>
            <person name="Schmutz J."/>
            <person name="Soltis P."/>
            <person name="Soltis D."/>
            <person name="Chen Z.-H."/>
        </authorList>
    </citation>
    <scope>NUCLEOTIDE SEQUENCE</scope>
    <source>
        <strain evidence="1">Whitten #5841</strain>
        <tissue evidence="1">Leaf</tissue>
    </source>
</reference>
<evidence type="ECO:0000313" key="2">
    <source>
        <dbReference type="Proteomes" id="UP000825935"/>
    </source>
</evidence>